<accession>A0ABR6CTX6</accession>
<name>A0ABR6CTX6_9BACI</name>
<dbReference type="RefSeq" id="WP_182503575.1">
    <property type="nucleotide sequence ID" value="NZ_JACJHX010000014.1"/>
</dbReference>
<evidence type="ECO:0000313" key="2">
    <source>
        <dbReference type="Proteomes" id="UP000626697"/>
    </source>
</evidence>
<proteinExistence type="predicted"/>
<protein>
    <recommendedName>
        <fullName evidence="3">Fur-regulated basic protein FbpA</fullName>
    </recommendedName>
</protein>
<gene>
    <name evidence="1" type="ORF">HNP81_003813</name>
</gene>
<evidence type="ECO:0008006" key="3">
    <source>
        <dbReference type="Google" id="ProtNLM"/>
    </source>
</evidence>
<reference evidence="1 2" key="1">
    <citation type="submission" date="2020-08" db="EMBL/GenBank/DDBJ databases">
        <title>Genomic Encyclopedia of Type Strains, Phase IV (KMG-IV): sequencing the most valuable type-strain genomes for metagenomic binning, comparative biology and taxonomic classification.</title>
        <authorList>
            <person name="Goeker M."/>
        </authorList>
    </citation>
    <scope>NUCLEOTIDE SEQUENCE [LARGE SCALE GENOMIC DNA]</scope>
    <source>
        <strain evidence="1 2">DSM 105481</strain>
    </source>
</reference>
<sequence length="48" mass="5678">MNKEKLLKRLQSAHQGNLFSLEIPKNTKEDENKIEELVKELEREGKIK</sequence>
<comment type="caution">
    <text evidence="1">The sequence shown here is derived from an EMBL/GenBank/DDBJ whole genome shotgun (WGS) entry which is preliminary data.</text>
</comment>
<evidence type="ECO:0000313" key="1">
    <source>
        <dbReference type="EMBL" id="MBA9028493.1"/>
    </source>
</evidence>
<dbReference type="EMBL" id="JACJHX010000014">
    <property type="protein sequence ID" value="MBA9028493.1"/>
    <property type="molecule type" value="Genomic_DNA"/>
</dbReference>
<dbReference type="Proteomes" id="UP000626697">
    <property type="component" value="Unassembled WGS sequence"/>
</dbReference>
<organism evidence="1 2">
    <name type="scientific">Peribacillus huizhouensis</name>
    <dbReference type="NCBI Taxonomy" id="1501239"/>
    <lineage>
        <taxon>Bacteria</taxon>
        <taxon>Bacillati</taxon>
        <taxon>Bacillota</taxon>
        <taxon>Bacilli</taxon>
        <taxon>Bacillales</taxon>
        <taxon>Bacillaceae</taxon>
        <taxon>Peribacillus</taxon>
    </lineage>
</organism>
<keyword evidence="2" id="KW-1185">Reference proteome</keyword>